<keyword evidence="2" id="KW-1185">Reference proteome</keyword>
<organism evidence="1 2">
    <name type="scientific">Gymnopilus dilepis</name>
    <dbReference type="NCBI Taxonomy" id="231916"/>
    <lineage>
        <taxon>Eukaryota</taxon>
        <taxon>Fungi</taxon>
        <taxon>Dikarya</taxon>
        <taxon>Basidiomycota</taxon>
        <taxon>Agaricomycotina</taxon>
        <taxon>Agaricomycetes</taxon>
        <taxon>Agaricomycetidae</taxon>
        <taxon>Agaricales</taxon>
        <taxon>Agaricineae</taxon>
        <taxon>Hymenogastraceae</taxon>
        <taxon>Gymnopilus</taxon>
    </lineage>
</organism>
<dbReference type="EMBL" id="NHYE01001148">
    <property type="protein sequence ID" value="PPQ98100.1"/>
    <property type="molecule type" value="Genomic_DNA"/>
</dbReference>
<dbReference type="InParanoid" id="A0A409Y532"/>
<gene>
    <name evidence="1" type="ORF">CVT26_003270</name>
</gene>
<evidence type="ECO:0000313" key="1">
    <source>
        <dbReference type="EMBL" id="PPQ98100.1"/>
    </source>
</evidence>
<comment type="caution">
    <text evidence="1">The sequence shown here is derived from an EMBL/GenBank/DDBJ whole genome shotgun (WGS) entry which is preliminary data.</text>
</comment>
<protein>
    <recommendedName>
        <fullName evidence="3">BTB domain-containing protein</fullName>
    </recommendedName>
</protein>
<evidence type="ECO:0008006" key="3">
    <source>
        <dbReference type="Google" id="ProtNLM"/>
    </source>
</evidence>
<name>A0A409Y532_9AGAR</name>
<sequence length="341" mass="37813">MEPLSVNGPPMPWAETIDHFKDVNDFIPPTNLDYVDDPTGLFLPSVTAAMSLQLPTPPEEEVTEKPRVVPISSSFFPGSHNVISDTVFRSADGVLFYVNASVLLKASKSIFEAFLGASLEDKRFRDAILDIPESSSVLNIIIHTIYGLSCAKHSPPFDDIETAVDRMPVYGLMPSTFIKPSSPLFQLLLSHAPVQPIRIYALAGHFGLDELAVQTSSHLLSYELSDLTDDLAKRMGAVYFKRLMCLHINLLDSLKAIILQPPPPHPATDTCDFMEQKKLSRAWALAASYLAWDSRPDLSVHAIKSTFLALGEHLTCDQCKTVLKARIKEILAKWVTVRRTI</sequence>
<dbReference type="STRING" id="231916.A0A409Y532"/>
<evidence type="ECO:0000313" key="2">
    <source>
        <dbReference type="Proteomes" id="UP000284706"/>
    </source>
</evidence>
<dbReference type="Proteomes" id="UP000284706">
    <property type="component" value="Unassembled WGS sequence"/>
</dbReference>
<proteinExistence type="predicted"/>
<dbReference type="OrthoDB" id="3265815at2759"/>
<accession>A0A409Y532</accession>
<reference evidence="1 2" key="1">
    <citation type="journal article" date="2018" name="Evol. Lett.">
        <title>Horizontal gene cluster transfer increased hallucinogenic mushroom diversity.</title>
        <authorList>
            <person name="Reynolds H.T."/>
            <person name="Vijayakumar V."/>
            <person name="Gluck-Thaler E."/>
            <person name="Korotkin H.B."/>
            <person name="Matheny P.B."/>
            <person name="Slot J.C."/>
        </authorList>
    </citation>
    <scope>NUCLEOTIDE SEQUENCE [LARGE SCALE GENOMIC DNA]</scope>
    <source>
        <strain evidence="1 2">SRW20</strain>
    </source>
</reference>
<dbReference type="AlphaFoldDB" id="A0A409Y532"/>